<sequence length="164" mass="16562">MGFVRPEVLQAFSRQVPDNVQAGPLKSSSSGLIVLATAFILIFLYIMVGIFRAQKRSSIMMPPGAMPMGAPGYPPAGTSVPAAGGSGLVGTLGTGLAAGAGFAAGEALVDRLLERGQGSPDPLPSAGPSPLDTIPGDQDFGLADPNDWADGSNDTGSDDSWSDS</sequence>
<dbReference type="EMBL" id="MLJW01006577">
    <property type="protein sequence ID" value="OIQ66467.1"/>
    <property type="molecule type" value="Genomic_DNA"/>
</dbReference>
<evidence type="ECO:0000256" key="1">
    <source>
        <dbReference type="SAM" id="MobiDB-lite"/>
    </source>
</evidence>
<name>A0A1J5PME5_9ZZZZ</name>
<proteinExistence type="predicted"/>
<gene>
    <name evidence="3" type="ORF">GALL_519590</name>
</gene>
<keyword evidence="2" id="KW-0812">Transmembrane</keyword>
<dbReference type="AlphaFoldDB" id="A0A1J5PME5"/>
<evidence type="ECO:0000256" key="2">
    <source>
        <dbReference type="SAM" id="Phobius"/>
    </source>
</evidence>
<feature type="transmembrane region" description="Helical" evidence="2">
    <location>
        <begin position="32"/>
        <end position="51"/>
    </location>
</feature>
<comment type="caution">
    <text evidence="3">The sequence shown here is derived from an EMBL/GenBank/DDBJ whole genome shotgun (WGS) entry which is preliminary data.</text>
</comment>
<feature type="region of interest" description="Disordered" evidence="1">
    <location>
        <begin position="114"/>
        <end position="164"/>
    </location>
</feature>
<evidence type="ECO:0000313" key="3">
    <source>
        <dbReference type="EMBL" id="OIQ66467.1"/>
    </source>
</evidence>
<keyword evidence="2" id="KW-1133">Transmembrane helix</keyword>
<reference evidence="3" key="1">
    <citation type="submission" date="2016-10" db="EMBL/GenBank/DDBJ databases">
        <title>Sequence of Gallionella enrichment culture.</title>
        <authorList>
            <person name="Poehlein A."/>
            <person name="Muehling M."/>
            <person name="Daniel R."/>
        </authorList>
    </citation>
    <scope>NUCLEOTIDE SEQUENCE</scope>
</reference>
<organism evidence="3">
    <name type="scientific">mine drainage metagenome</name>
    <dbReference type="NCBI Taxonomy" id="410659"/>
    <lineage>
        <taxon>unclassified sequences</taxon>
        <taxon>metagenomes</taxon>
        <taxon>ecological metagenomes</taxon>
    </lineage>
</organism>
<accession>A0A1J5PME5</accession>
<keyword evidence="2" id="KW-0472">Membrane</keyword>
<protein>
    <submittedName>
        <fullName evidence="3">Uncharacterized protein</fullName>
    </submittedName>
</protein>